<keyword evidence="8 16" id="KW-0812">Transmembrane</keyword>
<comment type="catalytic activity">
    <reaction evidence="14">
        <text>choline(out) + n H(+)(in) = choline(in) + n H(+)(out)</text>
        <dbReference type="Rhea" id="RHEA:75463"/>
        <dbReference type="ChEBI" id="CHEBI:15354"/>
        <dbReference type="ChEBI" id="CHEBI:15378"/>
    </reaction>
</comment>
<organism evidence="17 18">
    <name type="scientific">Meleagris gallopavo</name>
    <name type="common">Wild turkey</name>
    <dbReference type="NCBI Taxonomy" id="9103"/>
    <lineage>
        <taxon>Eukaryota</taxon>
        <taxon>Metazoa</taxon>
        <taxon>Chordata</taxon>
        <taxon>Craniata</taxon>
        <taxon>Vertebrata</taxon>
        <taxon>Euteleostomi</taxon>
        <taxon>Archelosauria</taxon>
        <taxon>Archosauria</taxon>
        <taxon>Dinosauria</taxon>
        <taxon>Saurischia</taxon>
        <taxon>Theropoda</taxon>
        <taxon>Coelurosauria</taxon>
        <taxon>Aves</taxon>
        <taxon>Neognathae</taxon>
        <taxon>Galloanserae</taxon>
        <taxon>Galliformes</taxon>
        <taxon>Phasianidae</taxon>
        <taxon>Meleagridinae</taxon>
        <taxon>Meleagris</taxon>
    </lineage>
</organism>
<dbReference type="InterPro" id="IPR007603">
    <property type="entry name" value="Choline_transptr-like"/>
</dbReference>
<evidence type="ECO:0000256" key="11">
    <source>
        <dbReference type="ARBA" id="ARBA00023128"/>
    </source>
</evidence>
<evidence type="ECO:0000256" key="5">
    <source>
        <dbReference type="ARBA" id="ARBA00022449"/>
    </source>
</evidence>
<accession>A0A803YLT5</accession>
<evidence type="ECO:0000256" key="2">
    <source>
        <dbReference type="ARBA" id="ARBA00004651"/>
    </source>
</evidence>
<keyword evidence="13" id="KW-0325">Glycoprotein</keyword>
<evidence type="ECO:0000256" key="7">
    <source>
        <dbReference type="ARBA" id="ARBA00022553"/>
    </source>
</evidence>
<feature type="transmembrane region" description="Helical" evidence="16">
    <location>
        <begin position="79"/>
        <end position="100"/>
    </location>
</feature>
<evidence type="ECO:0000313" key="18">
    <source>
        <dbReference type="Proteomes" id="UP000001645"/>
    </source>
</evidence>
<evidence type="ECO:0000256" key="12">
    <source>
        <dbReference type="ARBA" id="ARBA00023136"/>
    </source>
</evidence>
<dbReference type="PANTHER" id="PTHR12385:SF34">
    <property type="entry name" value="CHOLINE TRANSPORTER-LIKE PROTEIN 2"/>
    <property type="match status" value="1"/>
</dbReference>
<comment type="catalytic activity">
    <reaction evidence="15">
        <text>ethanolamine(out) + n H(+)(in) = ethanolamine(in) + n H(+)(out)</text>
        <dbReference type="Rhea" id="RHEA:75467"/>
        <dbReference type="ChEBI" id="CHEBI:15378"/>
        <dbReference type="ChEBI" id="CHEBI:57603"/>
    </reaction>
</comment>
<dbReference type="InParanoid" id="A0A803YLT5"/>
<comment type="similarity">
    <text evidence="3 16">Belongs to the CTL (choline transporter-like) family.</text>
</comment>
<dbReference type="GO" id="GO:0005741">
    <property type="term" value="C:mitochondrial outer membrane"/>
    <property type="evidence" value="ECO:0007669"/>
    <property type="project" value="UniProtKB-SubCell"/>
</dbReference>
<dbReference type="GeneTree" id="ENSGT00940000158178"/>
<keyword evidence="11" id="KW-0496">Mitochondrion</keyword>
<evidence type="ECO:0000313" key="17">
    <source>
        <dbReference type="Ensembl" id="ENSMGAP00000032733.1"/>
    </source>
</evidence>
<keyword evidence="18" id="KW-1185">Reference proteome</keyword>
<keyword evidence="6" id="KW-1003">Cell membrane</keyword>
<dbReference type="GO" id="GO:0005886">
    <property type="term" value="C:plasma membrane"/>
    <property type="evidence" value="ECO:0007669"/>
    <property type="project" value="UniProtKB-SubCell"/>
</dbReference>
<gene>
    <name evidence="17" type="primary">LOC104915831</name>
</gene>
<comment type="caution">
    <text evidence="16">Lacks conserved residue(s) required for the propagation of feature annotation.</text>
</comment>
<name>A0A803YLT5_MELGA</name>
<reference evidence="17" key="2">
    <citation type="submission" date="2025-08" db="UniProtKB">
        <authorList>
            <consortium name="Ensembl"/>
        </authorList>
    </citation>
    <scope>IDENTIFICATION</scope>
</reference>
<protein>
    <recommendedName>
        <fullName evidence="16">Choline transporter-like protein</fullName>
    </recommendedName>
</protein>
<keyword evidence="9" id="KW-1000">Mitochondrion outer membrane</keyword>
<comment type="function">
    <text evidence="16">Choline transporter.</text>
</comment>
<dbReference type="Pfam" id="PF04515">
    <property type="entry name" value="Choline_transpo"/>
    <property type="match status" value="1"/>
</dbReference>
<reference evidence="17" key="3">
    <citation type="submission" date="2025-09" db="UniProtKB">
        <authorList>
            <consortium name="Ensembl"/>
        </authorList>
    </citation>
    <scope>IDENTIFICATION</scope>
</reference>
<evidence type="ECO:0000256" key="4">
    <source>
        <dbReference type="ARBA" id="ARBA00022448"/>
    </source>
</evidence>
<comment type="subcellular location">
    <subcellularLocation>
        <location evidence="2 16">Cell membrane</location>
        <topology evidence="2 16">Multi-pass membrane protein</topology>
    </subcellularLocation>
    <subcellularLocation>
        <location evidence="1">Mitochondrion outer membrane</location>
        <topology evidence="1">Multi-pass membrane protein</topology>
    </subcellularLocation>
</comment>
<dbReference type="Proteomes" id="UP000001645">
    <property type="component" value="Unplaced"/>
</dbReference>
<keyword evidence="4" id="KW-0813">Transport</keyword>
<evidence type="ECO:0000256" key="3">
    <source>
        <dbReference type="ARBA" id="ARBA00007168"/>
    </source>
</evidence>
<dbReference type="AlphaFoldDB" id="A0A803YLT5"/>
<evidence type="ECO:0000256" key="8">
    <source>
        <dbReference type="ARBA" id="ARBA00022692"/>
    </source>
</evidence>
<keyword evidence="10 16" id="KW-1133">Transmembrane helix</keyword>
<evidence type="ECO:0000256" key="10">
    <source>
        <dbReference type="ARBA" id="ARBA00022989"/>
    </source>
</evidence>
<keyword evidence="5" id="KW-0050">Antiport</keyword>
<proteinExistence type="inferred from homology"/>
<keyword evidence="12 16" id="KW-0472">Membrane</keyword>
<evidence type="ECO:0000256" key="13">
    <source>
        <dbReference type="ARBA" id="ARBA00023180"/>
    </source>
</evidence>
<evidence type="ECO:0000256" key="1">
    <source>
        <dbReference type="ARBA" id="ARBA00004374"/>
    </source>
</evidence>
<evidence type="ECO:0000256" key="15">
    <source>
        <dbReference type="ARBA" id="ARBA00036560"/>
    </source>
</evidence>
<evidence type="ECO:0000256" key="16">
    <source>
        <dbReference type="RuleBase" id="RU368066"/>
    </source>
</evidence>
<reference evidence="17" key="1">
    <citation type="journal article" date="2010" name="PLoS Biol.">
        <title>Multi-platform next-generation sequencing of the domestic turkey (Meleagris gallopavo): genome assembly and analysis.</title>
        <authorList>
            <person name="Dalloul R.A."/>
            <person name="Long J.A."/>
            <person name="Zimin A.V."/>
            <person name="Aslam L."/>
            <person name="Beal K."/>
            <person name="Blomberg L.A."/>
            <person name="Bouffard P."/>
            <person name="Burt D.W."/>
            <person name="Crasta O."/>
            <person name="Crooijmans R.P."/>
            <person name="Cooper K."/>
            <person name="Coulombe R.A."/>
            <person name="De S."/>
            <person name="Delany M.E."/>
            <person name="Dodgson J.B."/>
            <person name="Dong J.J."/>
            <person name="Evans C."/>
            <person name="Frederickson K.M."/>
            <person name="Flicek P."/>
            <person name="Florea L."/>
            <person name="Folkerts O."/>
            <person name="Groenen M.A."/>
            <person name="Harkins T.T."/>
            <person name="Herrero J."/>
            <person name="Hoffmann S."/>
            <person name="Megens H.J."/>
            <person name="Jiang A."/>
            <person name="de Jong P."/>
            <person name="Kaiser P."/>
            <person name="Kim H."/>
            <person name="Kim K.W."/>
            <person name="Kim S."/>
            <person name="Langenberger D."/>
            <person name="Lee M.K."/>
            <person name="Lee T."/>
            <person name="Mane S."/>
            <person name="Marcais G."/>
            <person name="Marz M."/>
            <person name="McElroy A.P."/>
            <person name="Modise T."/>
            <person name="Nefedov M."/>
            <person name="Notredame C."/>
            <person name="Paton I.R."/>
            <person name="Payne W.S."/>
            <person name="Pertea G."/>
            <person name="Prickett D."/>
            <person name="Puiu D."/>
            <person name="Qioa D."/>
            <person name="Raineri E."/>
            <person name="Ruffier M."/>
            <person name="Salzberg S.L."/>
            <person name="Schatz M.C."/>
            <person name="Scheuring C."/>
            <person name="Schmidt C.J."/>
            <person name="Schroeder S."/>
            <person name="Searle S.M."/>
            <person name="Smith E.J."/>
            <person name="Smith J."/>
            <person name="Sonstegard T.S."/>
            <person name="Stadler P.F."/>
            <person name="Tafer H."/>
            <person name="Tu Z.J."/>
            <person name="Van Tassell C.P."/>
            <person name="Vilella A.J."/>
            <person name="Williams K.P."/>
            <person name="Yorke J.A."/>
            <person name="Zhang L."/>
            <person name="Zhang H.B."/>
            <person name="Zhang X."/>
            <person name="Zhang Y."/>
            <person name="Reed K.M."/>
        </authorList>
    </citation>
    <scope>NUCLEOTIDE SEQUENCE [LARGE SCALE GENOMIC DNA]</scope>
</reference>
<dbReference type="PANTHER" id="PTHR12385">
    <property type="entry name" value="CHOLINE TRANSPORTER-LIKE (SLC FAMILY 44)"/>
    <property type="match status" value="1"/>
</dbReference>
<evidence type="ECO:0000256" key="6">
    <source>
        <dbReference type="ARBA" id="ARBA00022475"/>
    </source>
</evidence>
<keyword evidence="7" id="KW-0597">Phosphoprotein</keyword>
<sequence length="159" mass="17507">MVRGAGTARFWGKSETLGRFLLVLEEGFALLRAECPPLPPSAPQIAVYGTNFCTSARNAFSLLMRNIIRVVVLDKVTDFLLFLGKLLIVGGVGVLAFFFFTHRIKLVEDTAPTLNYYWVPILELANGRWPLSAGHQELTNGCCPWVVAHPALPPCILPP</sequence>
<evidence type="ECO:0000256" key="9">
    <source>
        <dbReference type="ARBA" id="ARBA00022787"/>
    </source>
</evidence>
<evidence type="ECO:0000256" key="14">
    <source>
        <dbReference type="ARBA" id="ARBA00035093"/>
    </source>
</evidence>
<dbReference type="GO" id="GO:0015297">
    <property type="term" value="F:antiporter activity"/>
    <property type="evidence" value="ECO:0007669"/>
    <property type="project" value="UniProtKB-KW"/>
</dbReference>
<dbReference type="Ensembl" id="ENSMGAT00000029237.1">
    <property type="protein sequence ID" value="ENSMGAP00000032733.1"/>
    <property type="gene ID" value="ENSMGAG00000018825.1"/>
</dbReference>